<dbReference type="OrthoDB" id="9803139at2"/>
<dbReference type="InterPro" id="IPR004161">
    <property type="entry name" value="EFTu-like_2"/>
</dbReference>
<dbReference type="InterPro" id="IPR015191">
    <property type="entry name" value="SelB_WHD4"/>
</dbReference>
<gene>
    <name evidence="10" type="ORF">SAMN04488516_1038</name>
</gene>
<evidence type="ECO:0000259" key="9">
    <source>
        <dbReference type="PROSITE" id="PS51722"/>
    </source>
</evidence>
<dbReference type="PANTHER" id="PTHR43721:SF22">
    <property type="entry name" value="ELONGATION FACTOR TU, MITOCHONDRIAL"/>
    <property type="match status" value="1"/>
</dbReference>
<dbReference type="Pfam" id="PF03144">
    <property type="entry name" value="GTP_EFTU_D2"/>
    <property type="match status" value="1"/>
</dbReference>
<dbReference type="InterPro" id="IPR027417">
    <property type="entry name" value="P-loop_NTPase"/>
</dbReference>
<dbReference type="Pfam" id="PF09106">
    <property type="entry name" value="WHD_2nd_SelB"/>
    <property type="match status" value="1"/>
</dbReference>
<dbReference type="GO" id="GO:0005829">
    <property type="term" value="C:cytosol"/>
    <property type="evidence" value="ECO:0007669"/>
    <property type="project" value="TreeGrafter"/>
</dbReference>
<dbReference type="GO" id="GO:0003924">
    <property type="term" value="F:GTPase activity"/>
    <property type="evidence" value="ECO:0007669"/>
    <property type="project" value="InterPro"/>
</dbReference>
<evidence type="ECO:0000256" key="7">
    <source>
        <dbReference type="ARBA" id="ARBA00025526"/>
    </source>
</evidence>
<dbReference type="CDD" id="cd03696">
    <property type="entry name" value="SelB_II"/>
    <property type="match status" value="1"/>
</dbReference>
<dbReference type="SUPFAM" id="SSF52540">
    <property type="entry name" value="P-loop containing nucleoside triphosphate hydrolases"/>
    <property type="match status" value="1"/>
</dbReference>
<dbReference type="PANTHER" id="PTHR43721">
    <property type="entry name" value="ELONGATION FACTOR TU-RELATED"/>
    <property type="match status" value="1"/>
</dbReference>
<dbReference type="InterPro" id="IPR000795">
    <property type="entry name" value="T_Tr_GTP-bd_dom"/>
</dbReference>
<dbReference type="CDD" id="cd04171">
    <property type="entry name" value="SelB"/>
    <property type="match status" value="1"/>
</dbReference>
<dbReference type="Gene3D" id="2.40.30.10">
    <property type="entry name" value="Translation factors"/>
    <property type="match status" value="1"/>
</dbReference>
<proteinExistence type="predicted"/>
<dbReference type="InterPro" id="IPR057335">
    <property type="entry name" value="Beta-barrel_SelB"/>
</dbReference>
<dbReference type="InterPro" id="IPR009001">
    <property type="entry name" value="Transl_elong_EF1A/Init_IF2_C"/>
</dbReference>
<dbReference type="PROSITE" id="PS51722">
    <property type="entry name" value="G_TR_2"/>
    <property type="match status" value="1"/>
</dbReference>
<dbReference type="InterPro" id="IPR015190">
    <property type="entry name" value="Elong_fac_SelB-wing-hlx_typ-2"/>
</dbReference>
<dbReference type="Gene3D" id="3.40.50.300">
    <property type="entry name" value="P-loop containing nucleotide triphosphate hydrolases"/>
    <property type="match status" value="1"/>
</dbReference>
<comment type="function">
    <text evidence="7">Translation factor necessary for the incorporation of selenocysteine into proteins. It probably replaces EF-Tu for the insertion of selenocysteine directed by the UGA codon. SelB binds GTP and GDP.</text>
</comment>
<dbReference type="AlphaFoldDB" id="A0A1H0CDG2"/>
<keyword evidence="11" id="KW-1185">Reference proteome</keyword>
<dbReference type="PROSITE" id="PS00301">
    <property type="entry name" value="G_TR_1"/>
    <property type="match status" value="1"/>
</dbReference>
<sequence length="635" mass="72206">MPIVMGTAGHIDHGKTTLIKALTGIDCDRLAEEKKRGITIELGFAYLDLPDGTRVSIVDVPGHEKFVKNMVAGAAGIDFVLLVVAADEGIMPQTEEHLEICSLLGINRGLVVLTKVDMVDEEWLTLVKEEVQEYLKNTFLRDAPIVSVSSHTGKGLQELQQVILEQVQKIRKNRIFDVFRLPVDRVFTLHGHGTVITGTTISGKIKTGEDIEIYPKGILAKVRSVQVHSESKEVAQAGERTALNLQGIEKEKIDRGNVLARPGTLFPSKVWTIELHCLSTAAKPLKHRTEIHFHHGSKEILARIYLLDRDELKPGEKALAQVRFPEPMVGVFQDRFVIRSFSPLRTIGGGIVLDPMSVSLKRRSPEIKYFKNLVNLNASQLILNVLNRQGIKGLNFDQLLILTNLRSKDLQKELQILSSKQEVFLVEKDIKLYVGKRVVEKLSNSLLDFLTQFHSKNELLEGITRSQLLSSWGKNYSDKLVNFLIDKLTKENKIKIENKFIKLFSHKVKVKGEKRDLLERIFKIIETSGFNPPNFKEIKDKFKLDTKELNEILALLEKEKKIVKINNNFYYAVSIAEKLKQLLLDFFAKQQEMTLADFKSITGLSRKYTIPLLEYFDRQKITMRIGDKRVLRKKS</sequence>
<dbReference type="CDD" id="cd15491">
    <property type="entry name" value="selB_III"/>
    <property type="match status" value="1"/>
</dbReference>
<dbReference type="GO" id="GO:0005525">
    <property type="term" value="F:GTP binding"/>
    <property type="evidence" value="ECO:0007669"/>
    <property type="project" value="UniProtKB-KW"/>
</dbReference>
<dbReference type="InterPro" id="IPR005225">
    <property type="entry name" value="Small_GTP-bd"/>
</dbReference>
<dbReference type="NCBIfam" id="TIGR00231">
    <property type="entry name" value="small_GTP"/>
    <property type="match status" value="1"/>
</dbReference>
<dbReference type="GO" id="GO:0003723">
    <property type="term" value="F:RNA binding"/>
    <property type="evidence" value="ECO:0007669"/>
    <property type="project" value="InterPro"/>
</dbReference>
<dbReference type="GO" id="GO:0003746">
    <property type="term" value="F:translation elongation factor activity"/>
    <property type="evidence" value="ECO:0007669"/>
    <property type="project" value="UniProtKB-KW"/>
</dbReference>
<evidence type="ECO:0000256" key="1">
    <source>
        <dbReference type="ARBA" id="ARBA00004496"/>
    </source>
</evidence>
<dbReference type="SUPFAM" id="SSF50465">
    <property type="entry name" value="EF-Tu/eEF-1alpha/eIF2-gamma C-terminal domain"/>
    <property type="match status" value="1"/>
</dbReference>
<protein>
    <recommendedName>
        <fullName evidence="2">Selenocysteine-specific elongation factor</fullName>
    </recommendedName>
    <alternativeName>
        <fullName evidence="8">SelB translation factor</fullName>
    </alternativeName>
</protein>
<dbReference type="Proteomes" id="UP000199602">
    <property type="component" value="Unassembled WGS sequence"/>
</dbReference>
<dbReference type="InterPro" id="IPR004535">
    <property type="entry name" value="Transl_elong_SelB"/>
</dbReference>
<dbReference type="InterPro" id="IPR009000">
    <property type="entry name" value="Transl_B-barrel_sf"/>
</dbReference>
<dbReference type="NCBIfam" id="TIGR00475">
    <property type="entry name" value="selB"/>
    <property type="match status" value="1"/>
</dbReference>
<dbReference type="InterPro" id="IPR031157">
    <property type="entry name" value="G_TR_CS"/>
</dbReference>
<feature type="domain" description="Tr-type G" evidence="9">
    <location>
        <begin position="1"/>
        <end position="174"/>
    </location>
</feature>
<evidence type="ECO:0000256" key="5">
    <source>
        <dbReference type="ARBA" id="ARBA00022917"/>
    </source>
</evidence>
<evidence type="ECO:0000256" key="4">
    <source>
        <dbReference type="ARBA" id="ARBA00022741"/>
    </source>
</evidence>
<accession>A0A1H0CDG2</accession>
<dbReference type="FunFam" id="3.40.50.300:FF:001064">
    <property type="entry name" value="Selenocysteine-specific translation elongation factor"/>
    <property type="match status" value="1"/>
</dbReference>
<evidence type="ECO:0000256" key="6">
    <source>
        <dbReference type="ARBA" id="ARBA00023134"/>
    </source>
</evidence>
<dbReference type="Pfam" id="PF00009">
    <property type="entry name" value="GTP_EFTU"/>
    <property type="match status" value="1"/>
</dbReference>
<dbReference type="STRING" id="206665.SAMN04488516_1038"/>
<dbReference type="Pfam" id="PF25461">
    <property type="entry name" value="Beta-barrel_SelB"/>
    <property type="match status" value="1"/>
</dbReference>
<keyword evidence="4" id="KW-0547">Nucleotide-binding</keyword>
<dbReference type="Gene3D" id="1.10.10.10">
    <property type="entry name" value="Winged helix-like DNA-binding domain superfamily/Winged helix DNA-binding domain"/>
    <property type="match status" value="1"/>
</dbReference>
<comment type="subcellular location">
    <subcellularLocation>
        <location evidence="1">Cytoplasm</location>
    </subcellularLocation>
</comment>
<dbReference type="InterPro" id="IPR036390">
    <property type="entry name" value="WH_DNA-bd_sf"/>
</dbReference>
<dbReference type="SUPFAM" id="SSF50447">
    <property type="entry name" value="Translation proteins"/>
    <property type="match status" value="1"/>
</dbReference>
<evidence type="ECO:0000256" key="2">
    <source>
        <dbReference type="ARBA" id="ARBA00015953"/>
    </source>
</evidence>
<dbReference type="EMBL" id="FNIN01000003">
    <property type="protein sequence ID" value="SDN55938.1"/>
    <property type="molecule type" value="Genomic_DNA"/>
</dbReference>
<evidence type="ECO:0000313" key="10">
    <source>
        <dbReference type="EMBL" id="SDN55938.1"/>
    </source>
</evidence>
<dbReference type="InterPro" id="IPR050055">
    <property type="entry name" value="EF-Tu_GTPase"/>
</dbReference>
<dbReference type="InterPro" id="IPR036388">
    <property type="entry name" value="WH-like_DNA-bd_sf"/>
</dbReference>
<keyword evidence="3" id="KW-0963">Cytoplasm</keyword>
<keyword evidence="6" id="KW-0342">GTP-binding</keyword>
<name>A0A1H0CDG2_9BACT</name>
<dbReference type="RefSeq" id="WP_092063997.1">
    <property type="nucleotide sequence ID" value="NZ_FNIN01000003.1"/>
</dbReference>
<evidence type="ECO:0000256" key="8">
    <source>
        <dbReference type="ARBA" id="ARBA00031615"/>
    </source>
</evidence>
<organism evidence="10 11">
    <name type="scientific">Desulfonauticus submarinus</name>
    <dbReference type="NCBI Taxonomy" id="206665"/>
    <lineage>
        <taxon>Bacteria</taxon>
        <taxon>Pseudomonadati</taxon>
        <taxon>Thermodesulfobacteriota</taxon>
        <taxon>Desulfovibrionia</taxon>
        <taxon>Desulfovibrionales</taxon>
        <taxon>Desulfonauticaceae</taxon>
        <taxon>Desulfonauticus</taxon>
    </lineage>
</organism>
<dbReference type="SUPFAM" id="SSF46785">
    <property type="entry name" value="Winged helix' DNA-binding domain"/>
    <property type="match status" value="3"/>
</dbReference>
<dbReference type="Pfam" id="PF09107">
    <property type="entry name" value="WHD_3rd_SelB"/>
    <property type="match status" value="1"/>
</dbReference>
<evidence type="ECO:0000313" key="11">
    <source>
        <dbReference type="Proteomes" id="UP000199602"/>
    </source>
</evidence>
<dbReference type="Gene3D" id="1.10.10.2770">
    <property type="match status" value="1"/>
</dbReference>
<keyword evidence="5" id="KW-0648">Protein biosynthesis</keyword>
<dbReference type="PRINTS" id="PR00315">
    <property type="entry name" value="ELONGATNFCT"/>
</dbReference>
<dbReference type="GO" id="GO:0001514">
    <property type="term" value="P:selenocysteine incorporation"/>
    <property type="evidence" value="ECO:0007669"/>
    <property type="project" value="InterPro"/>
</dbReference>
<keyword evidence="10" id="KW-0251">Elongation factor</keyword>
<reference evidence="10 11" key="1">
    <citation type="submission" date="2016-10" db="EMBL/GenBank/DDBJ databases">
        <authorList>
            <person name="de Groot N.N."/>
        </authorList>
    </citation>
    <scope>NUCLEOTIDE SEQUENCE [LARGE SCALE GENOMIC DNA]</scope>
    <source>
        <strain evidence="10 11">DSM 15269</strain>
    </source>
</reference>
<evidence type="ECO:0000256" key="3">
    <source>
        <dbReference type="ARBA" id="ARBA00022490"/>
    </source>
</evidence>